<dbReference type="SUPFAM" id="SSF51366">
    <property type="entry name" value="Ribulose-phoshate binding barrel"/>
    <property type="match status" value="1"/>
</dbReference>
<comment type="caution">
    <text evidence="11">The sequence shown here is derived from an EMBL/GenBank/DDBJ whole genome shotgun (WGS) entry which is preliminary data.</text>
</comment>
<sequence>MRIKICGLTRSDQTTAIAALAPDLLGFICVPQSPRYVDPLQIQAMVDPLPPALTTVGVFADASLAVVAHTVKTGGLTGIQLHGNESLDFCREIKQNFAQTEVIKALRVRNAADLDQALAYGAVVDTLLLDAYHPHQLGGTGETLDWAMVQGFQPPVPWFLAGGLKPDNVATALGQLTPQGVDVSSGVERSPGDKDSQRVAAFITAVRSLDFVG</sequence>
<dbReference type="STRING" id="317619.GCA_000332315_04232"/>
<dbReference type="eggNOG" id="COG0135">
    <property type="taxonomic scope" value="Bacteria"/>
</dbReference>
<keyword evidence="12" id="KW-1185">Reference proteome</keyword>
<evidence type="ECO:0000256" key="5">
    <source>
        <dbReference type="ARBA" id="ARBA00022605"/>
    </source>
</evidence>
<accession>A0A0M2Q2W3</accession>
<dbReference type="GO" id="GO:0004640">
    <property type="term" value="F:phosphoribosylanthranilate isomerase activity"/>
    <property type="evidence" value="ECO:0007669"/>
    <property type="project" value="UniProtKB-UniRule"/>
</dbReference>
<dbReference type="PANTHER" id="PTHR42894:SF1">
    <property type="entry name" value="N-(5'-PHOSPHORIBOSYL)ANTHRANILATE ISOMERASE"/>
    <property type="match status" value="1"/>
</dbReference>
<comment type="pathway">
    <text evidence="2 9">Amino-acid biosynthesis; L-tryptophan biosynthesis; L-tryptophan from chorismate: step 3/5.</text>
</comment>
<evidence type="ECO:0000313" key="12">
    <source>
        <dbReference type="Proteomes" id="UP000034681"/>
    </source>
</evidence>
<feature type="domain" description="N-(5'phosphoribosyl) anthranilate isomerase (PRAI)" evidence="10">
    <location>
        <begin position="3"/>
        <end position="204"/>
    </location>
</feature>
<dbReference type="EC" id="5.3.1.24" evidence="3 9"/>
<name>A0A0M2Q2W3_PROHO</name>
<dbReference type="GO" id="GO:0000162">
    <property type="term" value="P:L-tryptophan biosynthetic process"/>
    <property type="evidence" value="ECO:0007669"/>
    <property type="project" value="UniProtKB-UniRule"/>
</dbReference>
<gene>
    <name evidence="9" type="primary">trpF</name>
    <name evidence="11" type="ORF">PROH_04745</name>
</gene>
<dbReference type="Pfam" id="PF00697">
    <property type="entry name" value="PRAI"/>
    <property type="match status" value="1"/>
</dbReference>
<evidence type="ECO:0000256" key="4">
    <source>
        <dbReference type="ARBA" id="ARBA00022272"/>
    </source>
</evidence>
<dbReference type="HAMAP" id="MF_00135">
    <property type="entry name" value="PRAI"/>
    <property type="match status" value="1"/>
</dbReference>
<dbReference type="UniPathway" id="UPA00035">
    <property type="reaction ID" value="UER00042"/>
</dbReference>
<dbReference type="NCBIfam" id="NF002298">
    <property type="entry name" value="PRK01222.1-4"/>
    <property type="match status" value="1"/>
</dbReference>
<evidence type="ECO:0000256" key="7">
    <source>
        <dbReference type="ARBA" id="ARBA00023141"/>
    </source>
</evidence>
<dbReference type="OrthoDB" id="9786954at2"/>
<keyword evidence="8 9" id="KW-0413">Isomerase</keyword>
<comment type="catalytic activity">
    <reaction evidence="1 9">
        <text>N-(5-phospho-beta-D-ribosyl)anthranilate = 1-(2-carboxyphenylamino)-1-deoxy-D-ribulose 5-phosphate</text>
        <dbReference type="Rhea" id="RHEA:21540"/>
        <dbReference type="ChEBI" id="CHEBI:18277"/>
        <dbReference type="ChEBI" id="CHEBI:58613"/>
        <dbReference type="EC" id="5.3.1.24"/>
    </reaction>
</comment>
<dbReference type="InterPro" id="IPR001240">
    <property type="entry name" value="PRAI_dom"/>
</dbReference>
<evidence type="ECO:0000256" key="8">
    <source>
        <dbReference type="ARBA" id="ARBA00023235"/>
    </source>
</evidence>
<dbReference type="CDD" id="cd00405">
    <property type="entry name" value="PRAI"/>
    <property type="match status" value="1"/>
</dbReference>
<evidence type="ECO:0000256" key="1">
    <source>
        <dbReference type="ARBA" id="ARBA00001164"/>
    </source>
</evidence>
<dbReference type="InterPro" id="IPR013785">
    <property type="entry name" value="Aldolase_TIM"/>
</dbReference>
<evidence type="ECO:0000256" key="9">
    <source>
        <dbReference type="HAMAP-Rule" id="MF_00135"/>
    </source>
</evidence>
<dbReference type="InterPro" id="IPR044643">
    <property type="entry name" value="TrpF_fam"/>
</dbReference>
<keyword evidence="5 9" id="KW-0028">Amino-acid biosynthesis</keyword>
<dbReference type="EMBL" id="AJTX02000002">
    <property type="protein sequence ID" value="KKJ01598.1"/>
    <property type="molecule type" value="Genomic_DNA"/>
</dbReference>
<evidence type="ECO:0000256" key="6">
    <source>
        <dbReference type="ARBA" id="ARBA00022822"/>
    </source>
</evidence>
<keyword evidence="6 9" id="KW-0822">Tryptophan biosynthesis</keyword>
<evidence type="ECO:0000256" key="2">
    <source>
        <dbReference type="ARBA" id="ARBA00004664"/>
    </source>
</evidence>
<evidence type="ECO:0000313" key="11">
    <source>
        <dbReference type="EMBL" id="KKJ01598.1"/>
    </source>
</evidence>
<evidence type="ECO:0000256" key="3">
    <source>
        <dbReference type="ARBA" id="ARBA00012572"/>
    </source>
</evidence>
<dbReference type="PANTHER" id="PTHR42894">
    <property type="entry name" value="N-(5'-PHOSPHORIBOSYL)ANTHRANILATE ISOMERASE"/>
    <property type="match status" value="1"/>
</dbReference>
<dbReference type="Proteomes" id="UP000034681">
    <property type="component" value="Unassembled WGS sequence"/>
</dbReference>
<proteinExistence type="inferred from homology"/>
<dbReference type="InterPro" id="IPR011060">
    <property type="entry name" value="RibuloseP-bd_barrel"/>
</dbReference>
<dbReference type="Gene3D" id="3.20.20.70">
    <property type="entry name" value="Aldolase class I"/>
    <property type="match status" value="1"/>
</dbReference>
<protein>
    <recommendedName>
        <fullName evidence="4 9">N-(5'-phosphoribosyl)anthranilate isomerase</fullName>
        <shortName evidence="9">PRAI</shortName>
        <ecNumber evidence="3 9">5.3.1.24</ecNumber>
    </recommendedName>
</protein>
<evidence type="ECO:0000259" key="10">
    <source>
        <dbReference type="Pfam" id="PF00697"/>
    </source>
</evidence>
<comment type="similarity">
    <text evidence="9">Belongs to the TrpF family.</text>
</comment>
<dbReference type="RefSeq" id="WP_017714352.1">
    <property type="nucleotide sequence ID" value="NZ_KB235941.1"/>
</dbReference>
<dbReference type="AlphaFoldDB" id="A0A0M2Q2W3"/>
<keyword evidence="7 9" id="KW-0057">Aromatic amino acid biosynthesis</keyword>
<reference evidence="11" key="1">
    <citation type="submission" date="2012-04" db="EMBL/GenBank/DDBJ databases">
        <authorList>
            <person name="Borisov I.G."/>
            <person name="Ivanikova N.V."/>
            <person name="Pinevich A.V."/>
        </authorList>
    </citation>
    <scope>NUCLEOTIDE SEQUENCE</scope>
    <source>
        <strain evidence="11">CALU 1027</strain>
    </source>
</reference>
<organism evidence="11 12">
    <name type="scientific">Prochlorothrix hollandica PCC 9006 = CALU 1027</name>
    <dbReference type="NCBI Taxonomy" id="317619"/>
    <lineage>
        <taxon>Bacteria</taxon>
        <taxon>Bacillati</taxon>
        <taxon>Cyanobacteriota</taxon>
        <taxon>Cyanophyceae</taxon>
        <taxon>Prochlorotrichales</taxon>
        <taxon>Prochlorotrichaceae</taxon>
        <taxon>Prochlorothrix</taxon>
    </lineage>
</organism>